<reference evidence="1" key="1">
    <citation type="submission" date="2021-06" db="EMBL/GenBank/DDBJ databases">
        <authorList>
            <person name="Kallberg Y."/>
            <person name="Tangrot J."/>
            <person name="Rosling A."/>
        </authorList>
    </citation>
    <scope>NUCLEOTIDE SEQUENCE</scope>
    <source>
        <strain evidence="1">IN212</strain>
    </source>
</reference>
<dbReference type="OrthoDB" id="2441994at2759"/>
<gene>
    <name evidence="1" type="ORF">RFULGI_LOCUS14172</name>
</gene>
<organism evidence="1 2">
    <name type="scientific">Racocetra fulgida</name>
    <dbReference type="NCBI Taxonomy" id="60492"/>
    <lineage>
        <taxon>Eukaryota</taxon>
        <taxon>Fungi</taxon>
        <taxon>Fungi incertae sedis</taxon>
        <taxon>Mucoromycota</taxon>
        <taxon>Glomeromycotina</taxon>
        <taxon>Glomeromycetes</taxon>
        <taxon>Diversisporales</taxon>
        <taxon>Gigasporaceae</taxon>
        <taxon>Racocetra</taxon>
    </lineage>
</organism>
<comment type="caution">
    <text evidence="1">The sequence shown here is derived from an EMBL/GenBank/DDBJ whole genome shotgun (WGS) entry which is preliminary data.</text>
</comment>
<dbReference type="EMBL" id="CAJVPZ010040244">
    <property type="protein sequence ID" value="CAG8759165.1"/>
    <property type="molecule type" value="Genomic_DNA"/>
</dbReference>
<feature type="non-terminal residue" evidence="1">
    <location>
        <position position="68"/>
    </location>
</feature>
<sequence length="68" mass="8089">IEKSLNRFLEKAIFNQQIAFFNYTEFSDTVKSVKDFKASWKNYGIMVTLSSLNDKNLKKNIIQEFIYK</sequence>
<name>A0A9N9NTE2_9GLOM</name>
<feature type="non-terminal residue" evidence="1">
    <location>
        <position position="1"/>
    </location>
</feature>
<protein>
    <submittedName>
        <fullName evidence="1">13205_t:CDS:1</fullName>
    </submittedName>
</protein>
<dbReference type="AlphaFoldDB" id="A0A9N9NTE2"/>
<accession>A0A9N9NTE2</accession>
<evidence type="ECO:0000313" key="2">
    <source>
        <dbReference type="Proteomes" id="UP000789396"/>
    </source>
</evidence>
<proteinExistence type="predicted"/>
<keyword evidence="2" id="KW-1185">Reference proteome</keyword>
<evidence type="ECO:0000313" key="1">
    <source>
        <dbReference type="EMBL" id="CAG8759165.1"/>
    </source>
</evidence>
<dbReference type="Proteomes" id="UP000789396">
    <property type="component" value="Unassembled WGS sequence"/>
</dbReference>